<organism evidence="1 2">
    <name type="scientific">Oreochromis aureus</name>
    <name type="common">Israeli tilapia</name>
    <name type="synonym">Chromis aureus</name>
    <dbReference type="NCBI Taxonomy" id="47969"/>
    <lineage>
        <taxon>Eukaryota</taxon>
        <taxon>Metazoa</taxon>
        <taxon>Chordata</taxon>
        <taxon>Craniata</taxon>
        <taxon>Vertebrata</taxon>
        <taxon>Euteleostomi</taxon>
        <taxon>Actinopterygii</taxon>
        <taxon>Neopterygii</taxon>
        <taxon>Teleostei</taxon>
        <taxon>Neoteleostei</taxon>
        <taxon>Acanthomorphata</taxon>
        <taxon>Ovalentaria</taxon>
        <taxon>Cichlomorphae</taxon>
        <taxon>Cichliformes</taxon>
        <taxon>Cichlidae</taxon>
        <taxon>African cichlids</taxon>
        <taxon>Pseudocrenilabrinae</taxon>
        <taxon>Oreochromini</taxon>
        <taxon>Oreochromis</taxon>
    </lineage>
</organism>
<keyword evidence="2" id="KW-1185">Reference proteome</keyword>
<sequence>MARWSLHPRASIAGDVWEYLRLPVLDPSGLIPWMTTVVRVLICQERYAITACTTSFCGPCTWCQIARGSQMRKNTITFVNMSQYESLTETSLPSFVPSCYLKKARAI</sequence>
<protein>
    <submittedName>
        <fullName evidence="1">Uncharacterized protein</fullName>
    </submittedName>
</protein>
<evidence type="ECO:0000313" key="1">
    <source>
        <dbReference type="Ensembl" id="ENSOABP00000000980.1"/>
    </source>
</evidence>
<dbReference type="Proteomes" id="UP000472276">
    <property type="component" value="Unassembled WGS sequence"/>
</dbReference>
<dbReference type="AlphaFoldDB" id="A0A668RFA2"/>
<accession>A0A668RFA2</accession>
<reference evidence="1" key="2">
    <citation type="submission" date="2025-09" db="UniProtKB">
        <authorList>
            <consortium name="Ensembl"/>
        </authorList>
    </citation>
    <scope>IDENTIFICATION</scope>
</reference>
<name>A0A668RFA2_OREAU</name>
<reference evidence="1" key="1">
    <citation type="submission" date="2025-08" db="UniProtKB">
        <authorList>
            <consortium name="Ensembl"/>
        </authorList>
    </citation>
    <scope>IDENTIFICATION</scope>
</reference>
<proteinExistence type="predicted"/>
<dbReference type="Ensembl" id="ENSOABT00000001014.2">
    <property type="protein sequence ID" value="ENSOABP00000000980.1"/>
    <property type="gene ID" value="ENSOABG00000000637.2"/>
</dbReference>
<evidence type="ECO:0000313" key="2">
    <source>
        <dbReference type="Proteomes" id="UP000472276"/>
    </source>
</evidence>